<feature type="domain" description="Ig-like" evidence="6">
    <location>
        <begin position="266"/>
        <end position="389"/>
    </location>
</feature>
<accession>A0A498SHA1</accession>
<dbReference type="AlphaFoldDB" id="A0A498SHA1"/>
<evidence type="ECO:0000259" key="6">
    <source>
        <dbReference type="PROSITE" id="PS50835"/>
    </source>
</evidence>
<keyword evidence="2" id="KW-0732">Signal</keyword>
<dbReference type="SUPFAM" id="SSF52058">
    <property type="entry name" value="L domain-like"/>
    <property type="match status" value="1"/>
</dbReference>
<dbReference type="EMBL" id="UPTC01001311">
    <property type="protein sequence ID" value="VBB31622.1"/>
    <property type="molecule type" value="Genomic_DNA"/>
</dbReference>
<dbReference type="PANTHER" id="PTHR24366">
    <property type="entry name" value="IG(IMMUNOGLOBULIN) AND LRR(LEUCINE RICH REPEAT) DOMAINS"/>
    <property type="match status" value="1"/>
</dbReference>
<dbReference type="PANTHER" id="PTHR24366:SF96">
    <property type="entry name" value="LEUCINE RICH REPEAT CONTAINING 53"/>
    <property type="match status" value="1"/>
</dbReference>
<dbReference type="OrthoDB" id="676979at2759"/>
<keyword evidence="5" id="KW-0812">Transmembrane</keyword>
<feature type="transmembrane region" description="Helical" evidence="5">
    <location>
        <begin position="504"/>
        <end position="526"/>
    </location>
</feature>
<protein>
    <recommendedName>
        <fullName evidence="6">Ig-like domain-containing protein</fullName>
    </recommendedName>
</protein>
<evidence type="ECO:0000313" key="7">
    <source>
        <dbReference type="EMBL" id="VBB31622.1"/>
    </source>
</evidence>
<proteinExistence type="predicted"/>
<dbReference type="InterPro" id="IPR036179">
    <property type="entry name" value="Ig-like_dom_sf"/>
</dbReference>
<keyword evidence="3" id="KW-0677">Repeat</keyword>
<keyword evidence="5" id="KW-1133">Transmembrane helix</keyword>
<dbReference type="STRING" id="6277.A0A498SHA1"/>
<dbReference type="InterPro" id="IPR001611">
    <property type="entry name" value="Leu-rich_rpt"/>
</dbReference>
<keyword evidence="4" id="KW-1015">Disulfide bond</keyword>
<evidence type="ECO:0000256" key="1">
    <source>
        <dbReference type="ARBA" id="ARBA00022614"/>
    </source>
</evidence>
<dbReference type="Pfam" id="PF13855">
    <property type="entry name" value="LRR_8"/>
    <property type="match status" value="1"/>
</dbReference>
<evidence type="ECO:0000256" key="5">
    <source>
        <dbReference type="SAM" id="Phobius"/>
    </source>
</evidence>
<evidence type="ECO:0000256" key="3">
    <source>
        <dbReference type="ARBA" id="ARBA00022737"/>
    </source>
</evidence>
<name>A0A498SHA1_ACAVI</name>
<dbReference type="Pfam" id="PF00560">
    <property type="entry name" value="LRR_1"/>
    <property type="match status" value="1"/>
</dbReference>
<dbReference type="InterPro" id="IPR032675">
    <property type="entry name" value="LRR_dom_sf"/>
</dbReference>
<dbReference type="Gene3D" id="2.60.40.10">
    <property type="entry name" value="Immunoglobulins"/>
    <property type="match status" value="1"/>
</dbReference>
<dbReference type="PROSITE" id="PS51450">
    <property type="entry name" value="LRR"/>
    <property type="match status" value="1"/>
</dbReference>
<evidence type="ECO:0000256" key="2">
    <source>
        <dbReference type="ARBA" id="ARBA00022729"/>
    </source>
</evidence>
<keyword evidence="1" id="KW-0433">Leucine-rich repeat</keyword>
<reference evidence="7 8" key="1">
    <citation type="submission" date="2018-08" db="EMBL/GenBank/DDBJ databases">
        <authorList>
            <person name="Laetsch R D."/>
            <person name="Stevens L."/>
            <person name="Kumar S."/>
            <person name="Blaxter L. M."/>
        </authorList>
    </citation>
    <scope>NUCLEOTIDE SEQUENCE [LARGE SCALE GENOMIC DNA]</scope>
</reference>
<dbReference type="InterPro" id="IPR013783">
    <property type="entry name" value="Ig-like_fold"/>
</dbReference>
<evidence type="ECO:0000256" key="4">
    <source>
        <dbReference type="ARBA" id="ARBA00023157"/>
    </source>
</evidence>
<keyword evidence="5" id="KW-0472">Membrane</keyword>
<sequence length="597" mass="69423">MYSQLQKPNEHVLRFMPSLHYLDLSYSNLQVMCLYLTLSLLYIVLERDAFIMFPAMELLDLSYNFISKVDWEAFRLYRLKQLIIANNNLTLEVLDLSYNDIKIIPSADLRQLVGLRVLRIGANHFKRIANSELKHPMLHEIDLSYSSKLRVLEQFAFSQIPNLHTVNLSYSKSLTYLSPRAFIKNTMLYSVDFSHCALEVLPDELLSTVSQGFFDHNPLRCGCIIKSITKDISHLRNLKQTTCLSARGILRSITAHATWTLEECRPEPILPFGELMEATIGEQCSIYCASRQPSDSLLWRLPNRTDIPTRNYFTNPTEEINSNDIMYSHHLSTYRQFNFNQKATNVVQPRVWATNEQIWLDVVLAEDEGEYRCTVKREQHFVHQTIHLKVKEPAIAFYVIEVGSHYVTLAWNASLPVHAKDRVHFFIAVRDEYGMNSRTVQLSLYNPWHNYKIMRLKAAENYTFCLCYALVSGMQESIVDKVIYETCLQQRTASNLSFIESINLSTLLITIVIMLLFLSLVFFRVLHTRFHVWQLQRHKSRINQSISGRIFMLSTSNSIDPIVTTYENQLEVNNKQELSLFTYCNTPFRDCIARCAK</sequence>
<dbReference type="PROSITE" id="PS50835">
    <property type="entry name" value="IG_LIKE"/>
    <property type="match status" value="1"/>
</dbReference>
<dbReference type="SUPFAM" id="SSF48726">
    <property type="entry name" value="Immunoglobulin"/>
    <property type="match status" value="1"/>
</dbReference>
<organism evidence="7 8">
    <name type="scientific">Acanthocheilonema viteae</name>
    <name type="common">Filarial nematode worm</name>
    <name type="synonym">Dipetalonema viteae</name>
    <dbReference type="NCBI Taxonomy" id="6277"/>
    <lineage>
        <taxon>Eukaryota</taxon>
        <taxon>Metazoa</taxon>
        <taxon>Ecdysozoa</taxon>
        <taxon>Nematoda</taxon>
        <taxon>Chromadorea</taxon>
        <taxon>Rhabditida</taxon>
        <taxon>Spirurina</taxon>
        <taxon>Spiruromorpha</taxon>
        <taxon>Filarioidea</taxon>
        <taxon>Onchocercidae</taxon>
        <taxon>Acanthocheilonema</taxon>
    </lineage>
</organism>
<evidence type="ECO:0000313" key="8">
    <source>
        <dbReference type="Proteomes" id="UP000276991"/>
    </source>
</evidence>
<gene>
    <name evidence="7" type="ORF">NAV_LOCUS6413</name>
</gene>
<dbReference type="InterPro" id="IPR007110">
    <property type="entry name" value="Ig-like_dom"/>
</dbReference>
<keyword evidence="8" id="KW-1185">Reference proteome</keyword>
<dbReference type="Gene3D" id="3.80.10.10">
    <property type="entry name" value="Ribonuclease Inhibitor"/>
    <property type="match status" value="2"/>
</dbReference>
<feature type="transmembrane region" description="Helical" evidence="5">
    <location>
        <begin position="21"/>
        <end position="45"/>
    </location>
</feature>
<dbReference type="Proteomes" id="UP000276991">
    <property type="component" value="Unassembled WGS sequence"/>
</dbReference>